<organism evidence="2 4">
    <name type="scientific">Leyella lascolaii</name>
    <dbReference type="NCBI Taxonomy" id="1776379"/>
    <lineage>
        <taxon>Bacteria</taxon>
        <taxon>Pseudomonadati</taxon>
        <taxon>Bacteroidota</taxon>
        <taxon>Bacteroidia</taxon>
        <taxon>Bacteroidales</taxon>
        <taxon>Prevotellaceae</taxon>
        <taxon>Leyella</taxon>
    </lineage>
</organism>
<name>A0AAW7JLZ0_9BACT</name>
<dbReference type="Proteomes" id="UP001167831">
    <property type="component" value="Unassembled WGS sequence"/>
</dbReference>
<reference evidence="2" key="1">
    <citation type="submission" date="2023-06" db="EMBL/GenBank/DDBJ databases">
        <authorList>
            <person name="Zeman M."/>
            <person name="Kubasova T."/>
            <person name="Jahodarova E."/>
            <person name="Nykrynova M."/>
            <person name="Rychlik I."/>
        </authorList>
    </citation>
    <scope>NUCLEOTIDE SEQUENCE</scope>
    <source>
        <strain evidence="2">ET15</strain>
        <strain evidence="1">ET37</strain>
    </source>
</reference>
<proteinExistence type="predicted"/>
<evidence type="ECO:0000313" key="2">
    <source>
        <dbReference type="EMBL" id="MDN0025852.1"/>
    </source>
</evidence>
<dbReference type="EMBL" id="JAUEIF010000009">
    <property type="protein sequence ID" value="MDN0025852.1"/>
    <property type="molecule type" value="Genomic_DNA"/>
</dbReference>
<accession>A0AAW7JLZ0</accession>
<evidence type="ECO:0000313" key="1">
    <source>
        <dbReference type="EMBL" id="MDN0022680.1"/>
    </source>
</evidence>
<gene>
    <name evidence="1" type="ORF">QVN81_06535</name>
    <name evidence="2" type="ORF">QVN84_10030</name>
</gene>
<reference evidence="2" key="2">
    <citation type="submission" date="2023-08" db="EMBL/GenBank/DDBJ databases">
        <title>Identification and characterization of horizontal gene transfer across gut microbiota members of farm animals based on homology search.</title>
        <authorList>
            <person name="Schwarzerova J."/>
            <person name="Nykrynova M."/>
            <person name="Jureckova K."/>
            <person name="Cejkova D."/>
            <person name="Rychlik I."/>
        </authorList>
    </citation>
    <scope>NUCLEOTIDE SEQUENCE</scope>
    <source>
        <strain evidence="2">ET15</strain>
        <strain evidence="1">ET37</strain>
    </source>
</reference>
<comment type="caution">
    <text evidence="2">The sequence shown here is derived from an EMBL/GenBank/DDBJ whole genome shotgun (WGS) entry which is preliminary data.</text>
</comment>
<evidence type="ECO:0000313" key="3">
    <source>
        <dbReference type="Proteomes" id="UP001167831"/>
    </source>
</evidence>
<keyword evidence="3" id="KW-1185">Reference proteome</keyword>
<dbReference type="AlphaFoldDB" id="A0AAW7JLZ0"/>
<sequence>MPGRRKIVESEAPAVLDGLNGETTFAEELLFTGFEGYDRRCHVKHI</sequence>
<dbReference type="EMBL" id="JAUEIE010000005">
    <property type="protein sequence ID" value="MDN0022680.1"/>
    <property type="molecule type" value="Genomic_DNA"/>
</dbReference>
<protein>
    <submittedName>
        <fullName evidence="2">Uncharacterized protein</fullName>
    </submittedName>
</protein>
<evidence type="ECO:0000313" key="4">
    <source>
        <dbReference type="Proteomes" id="UP001168478"/>
    </source>
</evidence>
<dbReference type="RefSeq" id="WP_289825170.1">
    <property type="nucleotide sequence ID" value="NZ_JAUEIE010000005.1"/>
</dbReference>
<dbReference type="Proteomes" id="UP001168478">
    <property type="component" value="Unassembled WGS sequence"/>
</dbReference>